<dbReference type="EMBL" id="FWYC01000003">
    <property type="protein sequence ID" value="SMC48617.1"/>
    <property type="molecule type" value="Genomic_DNA"/>
</dbReference>
<gene>
    <name evidence="2" type="ORF">SAMN05660733_00045</name>
</gene>
<dbReference type="RefSeq" id="WP_157512852.1">
    <property type="nucleotide sequence ID" value="NZ_FWYC01000003.1"/>
</dbReference>
<evidence type="ECO:0000256" key="1">
    <source>
        <dbReference type="SAM" id="SignalP"/>
    </source>
</evidence>
<dbReference type="Proteomes" id="UP000192840">
    <property type="component" value="Unassembled WGS sequence"/>
</dbReference>
<feature type="chain" id="PRO_5012958357" evidence="1">
    <location>
        <begin position="30"/>
        <end position="45"/>
    </location>
</feature>
<evidence type="ECO:0000313" key="3">
    <source>
        <dbReference type="Proteomes" id="UP000192840"/>
    </source>
</evidence>
<reference evidence="3" key="1">
    <citation type="submission" date="2017-04" db="EMBL/GenBank/DDBJ databases">
        <authorList>
            <person name="Varghese N."/>
            <person name="Submissions S."/>
        </authorList>
    </citation>
    <scope>NUCLEOTIDE SEQUENCE [LARGE SCALE GENOMIC DNA]</scope>
    <source>
        <strain evidence="3">DSM 44073</strain>
    </source>
</reference>
<keyword evidence="3" id="KW-1185">Reference proteome</keyword>
<organism evidence="2 3">
    <name type="scientific">Lentzea albidocapillata</name>
    <dbReference type="NCBI Taxonomy" id="40571"/>
    <lineage>
        <taxon>Bacteria</taxon>
        <taxon>Bacillati</taxon>
        <taxon>Actinomycetota</taxon>
        <taxon>Actinomycetes</taxon>
        <taxon>Pseudonocardiales</taxon>
        <taxon>Pseudonocardiaceae</taxon>
        <taxon>Lentzea</taxon>
    </lineage>
</organism>
<name>A0A1W1ZJQ7_9PSEU</name>
<sequence>MVSTVIAGIVAVALAFAALTTLGATTAHAVAGTTPTTVAGSNPWE</sequence>
<feature type="signal peptide" evidence="1">
    <location>
        <begin position="1"/>
        <end position="29"/>
    </location>
</feature>
<dbReference type="AlphaFoldDB" id="A0A1W1ZJQ7"/>
<evidence type="ECO:0000313" key="2">
    <source>
        <dbReference type="EMBL" id="SMC48617.1"/>
    </source>
</evidence>
<protein>
    <submittedName>
        <fullName evidence="2">Uncharacterized protein</fullName>
    </submittedName>
</protein>
<accession>A0A1W1ZJQ7</accession>
<keyword evidence="1" id="KW-0732">Signal</keyword>
<proteinExistence type="predicted"/>